<dbReference type="GO" id="GO:0043565">
    <property type="term" value="F:sequence-specific DNA binding"/>
    <property type="evidence" value="ECO:0007669"/>
    <property type="project" value="InterPro"/>
</dbReference>
<dbReference type="PROSITE" id="PS00041">
    <property type="entry name" value="HTH_ARAC_FAMILY_1"/>
    <property type="match status" value="1"/>
</dbReference>
<dbReference type="Proteomes" id="UP000324285">
    <property type="component" value="Chromosome"/>
</dbReference>
<reference evidence="5" key="1">
    <citation type="submission" date="2021-02" db="EMBL/GenBank/DDBJ databases">
        <title>Strain Y2R2, a novel species of the genus Halomonas.</title>
        <authorList>
            <person name="Huang H."/>
        </authorList>
    </citation>
    <scope>NUCLEOTIDE SEQUENCE</scope>
    <source>
        <strain evidence="5">Y2R2</strain>
    </source>
</reference>
<dbReference type="OrthoDB" id="110167at2"/>
<sequence>MSHLACPVIETRSYPDHVLSDRHEFHQLLLGVSGVVELEVDGRAVRVGSGVVAPVASGAMHHYLAPGDNDILVLDLPQAWCQELALERLFTSSVGSGWRLPPALVKEASRLPRHTAHSASATRDVPSNETLVGWLSAVDRYLGVSGSKGSAPPRLRLLRLLPALRADLAYPWKVAEMAAMCHLAEAVFARQFRTLTGVAPYTWLMRERLALARQRMQDSLASLTDIALACGFHDSAHFSRSFRQQYGCSPRQWRARRQK</sequence>
<dbReference type="GO" id="GO:0003700">
    <property type="term" value="F:DNA-binding transcription factor activity"/>
    <property type="evidence" value="ECO:0007669"/>
    <property type="project" value="InterPro"/>
</dbReference>
<dbReference type="InterPro" id="IPR014710">
    <property type="entry name" value="RmlC-like_jellyroll"/>
</dbReference>
<evidence type="ECO:0000313" key="6">
    <source>
        <dbReference type="Proteomes" id="UP000324285"/>
    </source>
</evidence>
<evidence type="ECO:0000256" key="2">
    <source>
        <dbReference type="ARBA" id="ARBA00023125"/>
    </source>
</evidence>
<dbReference type="InterPro" id="IPR009057">
    <property type="entry name" value="Homeodomain-like_sf"/>
</dbReference>
<dbReference type="PANTHER" id="PTHR46796">
    <property type="entry name" value="HTH-TYPE TRANSCRIPTIONAL ACTIVATOR RHAS-RELATED"/>
    <property type="match status" value="1"/>
</dbReference>
<evidence type="ECO:0000256" key="1">
    <source>
        <dbReference type="ARBA" id="ARBA00023015"/>
    </source>
</evidence>
<dbReference type="InterPro" id="IPR050204">
    <property type="entry name" value="AraC_XylS_family_regulators"/>
</dbReference>
<evidence type="ECO:0000259" key="4">
    <source>
        <dbReference type="PROSITE" id="PS01124"/>
    </source>
</evidence>
<dbReference type="PRINTS" id="PR00032">
    <property type="entry name" value="HTHARAC"/>
</dbReference>
<protein>
    <submittedName>
        <fullName evidence="5">Helix-turn-helix domain-containing protein</fullName>
    </submittedName>
</protein>
<dbReference type="PANTHER" id="PTHR46796:SF10">
    <property type="entry name" value="TRANSCRIPTIONAL ACTIVATOR FEAR"/>
    <property type="match status" value="1"/>
</dbReference>
<dbReference type="InterPro" id="IPR018060">
    <property type="entry name" value="HTH_AraC"/>
</dbReference>
<dbReference type="SUPFAM" id="SSF51182">
    <property type="entry name" value="RmlC-like cupins"/>
    <property type="match status" value="1"/>
</dbReference>
<dbReference type="RefSeq" id="WP_149286392.1">
    <property type="nucleotide sequence ID" value="NZ_CP038437.2"/>
</dbReference>
<feature type="domain" description="HTH araC/xylS-type" evidence="4">
    <location>
        <begin position="158"/>
        <end position="256"/>
    </location>
</feature>
<name>A0A5C1NKG2_9GAMM</name>
<dbReference type="PROSITE" id="PS01124">
    <property type="entry name" value="HTH_ARAC_FAMILY_2"/>
    <property type="match status" value="1"/>
</dbReference>
<accession>A0A5C1NKG2</accession>
<dbReference type="SUPFAM" id="SSF46689">
    <property type="entry name" value="Homeodomain-like"/>
    <property type="match status" value="2"/>
</dbReference>
<dbReference type="Gene3D" id="1.10.10.60">
    <property type="entry name" value="Homeodomain-like"/>
    <property type="match status" value="1"/>
</dbReference>
<dbReference type="KEGG" id="hbh:E4T21_18220"/>
<proteinExistence type="predicted"/>
<dbReference type="InterPro" id="IPR020449">
    <property type="entry name" value="Tscrpt_reg_AraC-type_HTH"/>
</dbReference>
<dbReference type="AlphaFoldDB" id="A0A5C1NKG2"/>
<evidence type="ECO:0000256" key="3">
    <source>
        <dbReference type="ARBA" id="ARBA00023163"/>
    </source>
</evidence>
<gene>
    <name evidence="5" type="ORF">E4T21_18220</name>
</gene>
<keyword evidence="1" id="KW-0805">Transcription regulation</keyword>
<dbReference type="Pfam" id="PF12833">
    <property type="entry name" value="HTH_18"/>
    <property type="match status" value="1"/>
</dbReference>
<dbReference type="SMART" id="SM00342">
    <property type="entry name" value="HTH_ARAC"/>
    <property type="match status" value="1"/>
</dbReference>
<dbReference type="EMBL" id="CP038437">
    <property type="protein sequence ID" value="QEM83270.1"/>
    <property type="molecule type" value="Genomic_DNA"/>
</dbReference>
<dbReference type="InterPro" id="IPR018062">
    <property type="entry name" value="HTH_AraC-typ_CS"/>
</dbReference>
<evidence type="ECO:0000313" key="5">
    <source>
        <dbReference type="EMBL" id="QEM83270.1"/>
    </source>
</evidence>
<keyword evidence="3" id="KW-0804">Transcription</keyword>
<keyword evidence="6" id="KW-1185">Reference proteome</keyword>
<keyword evidence="2" id="KW-0238">DNA-binding</keyword>
<dbReference type="Gene3D" id="2.60.120.10">
    <property type="entry name" value="Jelly Rolls"/>
    <property type="match status" value="1"/>
</dbReference>
<dbReference type="InterPro" id="IPR011051">
    <property type="entry name" value="RmlC_Cupin_sf"/>
</dbReference>
<organism evidence="5 6">
    <name type="scientific">Halomonas binhaiensis</name>
    <dbReference type="NCBI Taxonomy" id="2562282"/>
    <lineage>
        <taxon>Bacteria</taxon>
        <taxon>Pseudomonadati</taxon>
        <taxon>Pseudomonadota</taxon>
        <taxon>Gammaproteobacteria</taxon>
        <taxon>Oceanospirillales</taxon>
        <taxon>Halomonadaceae</taxon>
        <taxon>Halomonas</taxon>
    </lineage>
</organism>